<dbReference type="KEGG" id="uru:DSM104443_03439"/>
<dbReference type="Proteomes" id="UP000501534">
    <property type="component" value="Chromosome"/>
</dbReference>
<gene>
    <name evidence="3" type="ORF">DSM104443_03439</name>
</gene>
<protein>
    <recommendedName>
        <fullName evidence="5">Tripartite-type tricarboxylate transporter receptor subunit TctC</fullName>
    </recommendedName>
</protein>
<dbReference type="EMBL" id="CP053069">
    <property type="protein sequence ID" value="QJR12353.1"/>
    <property type="molecule type" value="Genomic_DNA"/>
</dbReference>
<keyword evidence="2" id="KW-0732">Signal</keyword>
<organism evidence="3 4">
    <name type="scientific">Usitatibacter rugosus</name>
    <dbReference type="NCBI Taxonomy" id="2732067"/>
    <lineage>
        <taxon>Bacteria</taxon>
        <taxon>Pseudomonadati</taxon>
        <taxon>Pseudomonadota</taxon>
        <taxon>Betaproteobacteria</taxon>
        <taxon>Nitrosomonadales</taxon>
        <taxon>Usitatibacteraceae</taxon>
        <taxon>Usitatibacter</taxon>
    </lineage>
</organism>
<dbReference type="InterPro" id="IPR005064">
    <property type="entry name" value="BUG"/>
</dbReference>
<evidence type="ECO:0000256" key="2">
    <source>
        <dbReference type="SAM" id="SignalP"/>
    </source>
</evidence>
<feature type="signal peptide" evidence="2">
    <location>
        <begin position="1"/>
        <end position="20"/>
    </location>
</feature>
<dbReference type="InterPro" id="IPR042100">
    <property type="entry name" value="Bug_dom1"/>
</dbReference>
<dbReference type="AlphaFoldDB" id="A0A6M4H131"/>
<keyword evidence="4" id="KW-1185">Reference proteome</keyword>
<dbReference type="PANTHER" id="PTHR42928">
    <property type="entry name" value="TRICARBOXYLATE-BINDING PROTEIN"/>
    <property type="match status" value="1"/>
</dbReference>
<dbReference type="SUPFAM" id="SSF53850">
    <property type="entry name" value="Periplasmic binding protein-like II"/>
    <property type="match status" value="1"/>
</dbReference>
<dbReference type="PIRSF" id="PIRSF017082">
    <property type="entry name" value="YflP"/>
    <property type="match status" value="1"/>
</dbReference>
<dbReference type="RefSeq" id="WP_171094484.1">
    <property type="nucleotide sequence ID" value="NZ_CP053069.1"/>
</dbReference>
<dbReference type="CDD" id="cd13578">
    <property type="entry name" value="PBP2_Bug27"/>
    <property type="match status" value="1"/>
</dbReference>
<sequence length="319" mass="33887">MLVRIAASLALALAASAAHAQAWPTKPIKMIVPFPAGGPTDVLTRSLSDKLSTALGQAVVVDNKPGAGGTIGSDLAAKSPNDGYTLLMATGSTHSVGPYLQKLPYDPVKDFVPVVYVGYATNIMLISPKIPARNVREFIELAKKDPGKYNYSTSGIGSVAHLTAEMFSAQAGIKLTHVPYKGTQLSIPDLAQGTVSILFDSVMTAKPHLDSGRLNALGISSLQRSDLVPNLPTIDESGLKGFDSWNYFGIFAPAGTPKAVVDRVNTEMNKILGDPAIKERFRQLGFDITGGTQQDFVKVIASESAKWSKVIHDANVKPE</sequence>
<evidence type="ECO:0000313" key="4">
    <source>
        <dbReference type="Proteomes" id="UP000501534"/>
    </source>
</evidence>
<dbReference type="PANTHER" id="PTHR42928:SF5">
    <property type="entry name" value="BLR1237 PROTEIN"/>
    <property type="match status" value="1"/>
</dbReference>
<name>A0A6M4H131_9PROT</name>
<dbReference type="Pfam" id="PF03401">
    <property type="entry name" value="TctC"/>
    <property type="match status" value="1"/>
</dbReference>
<comment type="similarity">
    <text evidence="1">Belongs to the UPF0065 (bug) family.</text>
</comment>
<evidence type="ECO:0000313" key="3">
    <source>
        <dbReference type="EMBL" id="QJR12353.1"/>
    </source>
</evidence>
<dbReference type="Gene3D" id="3.40.190.150">
    <property type="entry name" value="Bordetella uptake gene, domain 1"/>
    <property type="match status" value="1"/>
</dbReference>
<proteinExistence type="inferred from homology"/>
<accession>A0A6M4H131</accession>
<evidence type="ECO:0000256" key="1">
    <source>
        <dbReference type="ARBA" id="ARBA00006987"/>
    </source>
</evidence>
<reference evidence="3 4" key="1">
    <citation type="submission" date="2020-04" db="EMBL/GenBank/DDBJ databases">
        <title>Usitatibacter rugosus gen. nov., sp. nov. and Usitatibacter palustris sp. nov., novel members of Usitatibacteraceae fam. nov. within the order Nitrosomonadales isolated from soil.</title>
        <authorList>
            <person name="Huber K.J."/>
            <person name="Neumann-Schaal M."/>
            <person name="Geppert A."/>
            <person name="Luckner M."/>
            <person name="Wanner G."/>
            <person name="Overmann J."/>
        </authorList>
    </citation>
    <scope>NUCLEOTIDE SEQUENCE [LARGE SCALE GENOMIC DNA]</scope>
    <source>
        <strain evidence="3 4">0125_3</strain>
    </source>
</reference>
<evidence type="ECO:0008006" key="5">
    <source>
        <dbReference type="Google" id="ProtNLM"/>
    </source>
</evidence>
<dbReference type="Gene3D" id="3.40.190.10">
    <property type="entry name" value="Periplasmic binding protein-like II"/>
    <property type="match status" value="1"/>
</dbReference>
<feature type="chain" id="PRO_5026899044" description="Tripartite-type tricarboxylate transporter receptor subunit TctC" evidence="2">
    <location>
        <begin position="21"/>
        <end position="319"/>
    </location>
</feature>